<organism evidence="6 7">
    <name type="scientific">Novacetimonas pomaceti</name>
    <dbReference type="NCBI Taxonomy" id="2021998"/>
    <lineage>
        <taxon>Bacteria</taxon>
        <taxon>Pseudomonadati</taxon>
        <taxon>Pseudomonadota</taxon>
        <taxon>Alphaproteobacteria</taxon>
        <taxon>Acetobacterales</taxon>
        <taxon>Acetobacteraceae</taxon>
        <taxon>Novacetimonas</taxon>
    </lineage>
</organism>
<dbReference type="PANTHER" id="PTHR46305">
    <property type="match status" value="1"/>
</dbReference>
<comment type="cofactor">
    <cofactor evidence="1">
        <name>FAD</name>
        <dbReference type="ChEBI" id="CHEBI:57692"/>
    </cofactor>
</comment>
<dbReference type="SUPFAM" id="SSF52218">
    <property type="entry name" value="Flavoproteins"/>
    <property type="match status" value="1"/>
</dbReference>
<feature type="domain" description="Flavodoxin-like fold" evidence="5">
    <location>
        <begin position="11"/>
        <end position="187"/>
    </location>
</feature>
<proteinExistence type="inferred from homology"/>
<dbReference type="EMBL" id="NOXG01000015">
    <property type="protein sequence ID" value="PYD75085.1"/>
    <property type="molecule type" value="Genomic_DNA"/>
</dbReference>
<dbReference type="Proteomes" id="UP000247609">
    <property type="component" value="Unassembled WGS sequence"/>
</dbReference>
<keyword evidence="3" id="KW-0274">FAD</keyword>
<dbReference type="InterPro" id="IPR003680">
    <property type="entry name" value="Flavodoxin_fold"/>
</dbReference>
<keyword evidence="2" id="KW-0285">Flavoprotein</keyword>
<sequence>MKKLLLLNGAKAFGHSHGRLNTTLHDIATEHLSHAGFELRRTTIDAGYDVGTEVESYLWADAVIYQFPGWWMDVPWIVKKYLDEVLTAGHGSLYANDGRSRAHPERKYGSGGLAQGKKYMISTTWNAPEEAFTDPGQFFEGKGIDGVFFPFHKAHEFLGMSRLPTFMANNVIKSPTVDATIERYRAHLTTVFAQACAA</sequence>
<evidence type="ECO:0000256" key="3">
    <source>
        <dbReference type="ARBA" id="ARBA00022827"/>
    </source>
</evidence>
<dbReference type="RefSeq" id="WP_110531199.1">
    <property type="nucleotide sequence ID" value="NZ_JAHRDT010000008.1"/>
</dbReference>
<evidence type="ECO:0000259" key="5">
    <source>
        <dbReference type="Pfam" id="PF02525"/>
    </source>
</evidence>
<evidence type="ECO:0000313" key="7">
    <source>
        <dbReference type="Proteomes" id="UP000247609"/>
    </source>
</evidence>
<comment type="similarity">
    <text evidence="4">Belongs to the oxidoreductase MdaB family.</text>
</comment>
<accession>A0A318Q8A3</accession>
<gene>
    <name evidence="6" type="ORF">CFR71_11370</name>
</gene>
<comment type="caution">
    <text evidence="6">The sequence shown here is derived from an EMBL/GenBank/DDBJ whole genome shotgun (WGS) entry which is preliminary data.</text>
</comment>
<protein>
    <submittedName>
        <fullName evidence="6">NADPH quinone reductase MdaB</fullName>
    </submittedName>
</protein>
<dbReference type="InterPro" id="IPR029039">
    <property type="entry name" value="Flavoprotein-like_sf"/>
</dbReference>
<evidence type="ECO:0000256" key="2">
    <source>
        <dbReference type="ARBA" id="ARBA00022630"/>
    </source>
</evidence>
<evidence type="ECO:0000313" key="6">
    <source>
        <dbReference type="EMBL" id="PYD75085.1"/>
    </source>
</evidence>
<evidence type="ECO:0000256" key="1">
    <source>
        <dbReference type="ARBA" id="ARBA00001974"/>
    </source>
</evidence>
<dbReference type="Gene3D" id="3.40.50.360">
    <property type="match status" value="1"/>
</dbReference>
<evidence type="ECO:0000256" key="4">
    <source>
        <dbReference type="ARBA" id="ARBA00037981"/>
    </source>
</evidence>
<name>A0A318Q8A3_9PROT</name>
<dbReference type="Pfam" id="PF02525">
    <property type="entry name" value="Flavodoxin_2"/>
    <property type="match status" value="1"/>
</dbReference>
<dbReference type="AlphaFoldDB" id="A0A318Q8A3"/>
<reference evidence="6 7" key="1">
    <citation type="submission" date="2017-07" db="EMBL/GenBank/DDBJ databases">
        <title>A draft genome sequence of Komagataeibacter sp. T5K1.</title>
        <authorList>
            <person name="Skraban J."/>
            <person name="Cleenwerck I."/>
            <person name="Vandamme P."/>
            <person name="Trcek J."/>
        </authorList>
    </citation>
    <scope>NUCLEOTIDE SEQUENCE [LARGE SCALE GENOMIC DNA]</scope>
    <source>
        <strain evidence="6 7">T5K1</strain>
    </source>
</reference>
<dbReference type="PANTHER" id="PTHR46305:SF3">
    <property type="entry name" value="NADPH:QUINONE OXIDOREDUCTASE MDAB"/>
    <property type="match status" value="1"/>
</dbReference>
<dbReference type="InterPro" id="IPR052397">
    <property type="entry name" value="NADPH-QR_MdaB"/>
</dbReference>